<reference evidence="1 2" key="1">
    <citation type="submission" date="2016-07" db="EMBL/GenBank/DDBJ databases">
        <title>Pervasive Adenine N6-methylation of Active Genes in Fungi.</title>
        <authorList>
            <consortium name="DOE Joint Genome Institute"/>
            <person name="Mondo S.J."/>
            <person name="Dannebaum R.O."/>
            <person name="Kuo R.C."/>
            <person name="Labutti K."/>
            <person name="Haridas S."/>
            <person name="Kuo A."/>
            <person name="Salamov A."/>
            <person name="Ahrendt S.R."/>
            <person name="Lipzen A."/>
            <person name="Sullivan W."/>
            <person name="Andreopoulos W.B."/>
            <person name="Clum A."/>
            <person name="Lindquist E."/>
            <person name="Daum C."/>
            <person name="Ramamoorthy G.K."/>
            <person name="Gryganskyi A."/>
            <person name="Culley D."/>
            <person name="Magnuson J.K."/>
            <person name="James T.Y."/>
            <person name="O'Malley M.A."/>
            <person name="Stajich J.E."/>
            <person name="Spatafora J.W."/>
            <person name="Visel A."/>
            <person name="Grigoriev I.V."/>
        </authorList>
    </citation>
    <scope>NUCLEOTIDE SEQUENCE [LARGE SCALE GENOMIC DNA]</scope>
    <source>
        <strain evidence="1 2">68-887.2</strain>
    </source>
</reference>
<name>A0A1Y2B4K2_9TREE</name>
<proteinExistence type="predicted"/>
<dbReference type="InParanoid" id="A0A1Y2B4K2"/>
<accession>A0A1Y2B4K2</accession>
<evidence type="ECO:0000313" key="1">
    <source>
        <dbReference type="EMBL" id="ORY29763.1"/>
    </source>
</evidence>
<sequence length="152" mass="17335">MLLSDFENYIRSYNRQDAKTLSSYWTDTVDGGDGAIGPKAILASVTSFWEKYGDAKIDLTDFMYNDTKAGEGELFYAFDSYNWYSKKASDEPGKAKMGDLLKTTYWVRYHMVGGKVASMPTIIAERLVPKSKALRTLHLTRFHPEYTLDSLR</sequence>
<gene>
    <name evidence="1" type="ORF">BCR39DRAFT_505356</name>
</gene>
<dbReference type="SUPFAM" id="SSF54427">
    <property type="entry name" value="NTF2-like"/>
    <property type="match status" value="1"/>
</dbReference>
<evidence type="ECO:0008006" key="3">
    <source>
        <dbReference type="Google" id="ProtNLM"/>
    </source>
</evidence>
<organism evidence="1 2">
    <name type="scientific">Naematelia encephala</name>
    <dbReference type="NCBI Taxonomy" id="71784"/>
    <lineage>
        <taxon>Eukaryota</taxon>
        <taxon>Fungi</taxon>
        <taxon>Dikarya</taxon>
        <taxon>Basidiomycota</taxon>
        <taxon>Agaricomycotina</taxon>
        <taxon>Tremellomycetes</taxon>
        <taxon>Tremellales</taxon>
        <taxon>Naemateliaceae</taxon>
        <taxon>Naematelia</taxon>
    </lineage>
</organism>
<dbReference type="AlphaFoldDB" id="A0A1Y2B4K2"/>
<dbReference type="InterPro" id="IPR032710">
    <property type="entry name" value="NTF2-like_dom_sf"/>
</dbReference>
<dbReference type="EMBL" id="MCFC01000023">
    <property type="protein sequence ID" value="ORY29763.1"/>
    <property type="molecule type" value="Genomic_DNA"/>
</dbReference>
<comment type="caution">
    <text evidence="1">The sequence shown here is derived from an EMBL/GenBank/DDBJ whole genome shotgun (WGS) entry which is preliminary data.</text>
</comment>
<protein>
    <recommendedName>
        <fullName evidence="3">SnoaL-like domain-containing protein</fullName>
    </recommendedName>
</protein>
<dbReference type="Proteomes" id="UP000193986">
    <property type="component" value="Unassembled WGS sequence"/>
</dbReference>
<keyword evidence="2" id="KW-1185">Reference proteome</keyword>
<evidence type="ECO:0000313" key="2">
    <source>
        <dbReference type="Proteomes" id="UP000193986"/>
    </source>
</evidence>